<comment type="cofactor">
    <cofactor evidence="3">
        <name>Ca(2+)</name>
        <dbReference type="ChEBI" id="CHEBI:29108"/>
    </cofactor>
    <text evidence="3">Binds 1 Ca(2+) ion per subunit.</text>
</comment>
<dbReference type="InterPro" id="IPR050779">
    <property type="entry name" value="Transglutaminase"/>
</dbReference>
<feature type="active site" evidence="2">
    <location>
        <position position="447"/>
    </location>
</feature>
<dbReference type="InterPro" id="IPR001102">
    <property type="entry name" value="Transglutaminase_N"/>
</dbReference>
<dbReference type="Proteomes" id="UP000515163">
    <property type="component" value="Unplaced"/>
</dbReference>
<dbReference type="GO" id="GO:0046872">
    <property type="term" value="F:metal ion binding"/>
    <property type="evidence" value="ECO:0007669"/>
    <property type="project" value="UniProtKB-KW"/>
</dbReference>
<dbReference type="SUPFAM" id="SSF54001">
    <property type="entry name" value="Cysteine proteinases"/>
    <property type="match status" value="1"/>
</dbReference>
<feature type="binding site" evidence="3">
    <location>
        <position position="541"/>
    </location>
    <ligand>
        <name>Ca(2+)</name>
        <dbReference type="ChEBI" id="CHEBI:29108"/>
    </ligand>
</feature>
<dbReference type="FunFam" id="3.90.260.10:FF:000002">
    <property type="entry name" value="Erythrocyte membrane protein band 4.2"/>
    <property type="match status" value="1"/>
</dbReference>
<dbReference type="PANTHER" id="PTHR11590:SF40">
    <property type="entry name" value="HEMOCYTE PROTEIN-GLUTAMINE GAMMA-GLUTAMYLTRANSFERASE-LIKE PROTEIN"/>
    <property type="match status" value="1"/>
</dbReference>
<dbReference type="Pfam" id="PF01841">
    <property type="entry name" value="Transglut_core"/>
    <property type="match status" value="1"/>
</dbReference>
<dbReference type="SUPFAM" id="SSF81296">
    <property type="entry name" value="E set domains"/>
    <property type="match status" value="1"/>
</dbReference>
<evidence type="ECO:0000259" key="5">
    <source>
        <dbReference type="SMART" id="SM00460"/>
    </source>
</evidence>
<dbReference type="InterPro" id="IPR013783">
    <property type="entry name" value="Ig-like_fold"/>
</dbReference>
<evidence type="ECO:0000313" key="6">
    <source>
        <dbReference type="Proteomes" id="UP000515163"/>
    </source>
</evidence>
<dbReference type="InterPro" id="IPR036985">
    <property type="entry name" value="Transglutaminase-like_sf"/>
</dbReference>
<keyword evidence="3" id="KW-0106">Calcium</keyword>
<keyword evidence="3" id="KW-0479">Metal-binding</keyword>
<dbReference type="GeneID" id="116308161"/>
<dbReference type="Pfam" id="PF00927">
    <property type="entry name" value="Transglut_C"/>
    <property type="match status" value="1"/>
</dbReference>
<feature type="active site" evidence="2">
    <location>
        <position position="366"/>
    </location>
</feature>
<sequence length="778" mass="88585">MPRSSRRTRGNTAANSTRIASNSPRTTRRSSGSGMEPSPPKRRRAESPENDSRRARRGKLGENVEGRTKVMTDQDFKENMKVLHANSKKMNDSQLKPVQVDLHVDKNREEHYTDDYEMEDLIVRRGKVFKISVTFDRNFDESRDKVILQFVTGPRPQQSKKSIIRLQNSNSLSTSSWGMHIVEHRGATVEMSVMSPADAIVGEYSLFVETRSNRYGGNHHSFKQKRDEKIIILFNAWCKDDAVYMGKEDERKEYVLNDRGRIWVGSKRRFTSIPWNFGQFDQVSLETCLKLLKIAELSTSAHANPTLVCRTISQMANYNDKDGGILFGRWTETYPKNSTEPTEWTGSVTILKKFTKRYQYVRYGQCWVFSGLVTTLLRAIGIPTRSVTNFASAHDNDQSMTIDYHHDAEGKPLDDLDDSVWNFHVWNESYFTRPDLPSGYDGWQAHDATPQETSEGVFRCGPCPVKAVKNGEVYFPFDTGFVFAEVNGDKVYWDVDEDGEMTVSYIDKRSIGKYISTKAVGSNDREDLTKYYKFPEESSQEREAVRLANKFSSRKNQEIYSEPSSSDVTFEILTSDNIMIGDDVKIELSVKNDSNARRTVQVTIVTKISFYTGITTRDLKNVNKVVTLARGQETSVLLSISVDEYLKMAPDASIKTYFKAKVKETGQVFCDMDDIEFNKPELIAMIPYKVGKNEEFEVSFQFTNPLPIKLTNANLNVENSRMIPSSITKSIRKAIGPNDEVSIPVILESKKKGKRYIDASFHSDQLSGVRGEFEITVV</sequence>
<dbReference type="InterPro" id="IPR008958">
    <property type="entry name" value="Transglutaminase_C"/>
</dbReference>
<dbReference type="PANTHER" id="PTHR11590">
    <property type="entry name" value="PROTEIN-GLUTAMINE GAMMA-GLUTAMYLTRANSFERASE"/>
    <property type="match status" value="1"/>
</dbReference>
<dbReference type="FunCoup" id="A0A6P8JCY6">
    <property type="interactions" value="601"/>
</dbReference>
<dbReference type="GO" id="GO:0003810">
    <property type="term" value="F:protein-glutamine gamma-glutamyltransferase activity"/>
    <property type="evidence" value="ECO:0007669"/>
    <property type="project" value="InterPro"/>
</dbReference>
<evidence type="ECO:0000256" key="1">
    <source>
        <dbReference type="ARBA" id="ARBA00005968"/>
    </source>
</evidence>
<evidence type="ECO:0000256" key="3">
    <source>
        <dbReference type="PIRSR" id="PIRSR000459-2"/>
    </source>
</evidence>
<accession>A0A6P8JCY6</accession>
<dbReference type="InParanoid" id="A0A6P8JCY6"/>
<evidence type="ECO:0000313" key="7">
    <source>
        <dbReference type="RefSeq" id="XP_031574410.1"/>
    </source>
</evidence>
<dbReference type="InterPro" id="IPR014756">
    <property type="entry name" value="Ig_E-set"/>
</dbReference>
<dbReference type="InterPro" id="IPR036238">
    <property type="entry name" value="Transglutaminase_C_sf"/>
</dbReference>
<dbReference type="OrthoDB" id="437511at2759"/>
<evidence type="ECO:0000256" key="4">
    <source>
        <dbReference type="SAM" id="MobiDB-lite"/>
    </source>
</evidence>
<comment type="similarity">
    <text evidence="1">Belongs to the transglutaminase superfamily. Transglutaminase family.</text>
</comment>
<dbReference type="PIRSF" id="PIRSF000459">
    <property type="entry name" value="TGM_EBP42"/>
    <property type="match status" value="1"/>
</dbReference>
<feature type="compositionally biased region" description="Basic and acidic residues" evidence="4">
    <location>
        <begin position="45"/>
        <end position="69"/>
    </location>
</feature>
<dbReference type="InterPro" id="IPR038765">
    <property type="entry name" value="Papain-like_cys_pep_sf"/>
</dbReference>
<dbReference type="KEGG" id="aten:116308161"/>
<proteinExistence type="inferred from homology"/>
<dbReference type="InterPro" id="IPR023608">
    <property type="entry name" value="Transglutaminase_animal"/>
</dbReference>
<feature type="compositionally biased region" description="Polar residues" evidence="4">
    <location>
        <begin position="10"/>
        <end position="24"/>
    </location>
</feature>
<gene>
    <name evidence="7" type="primary">LOC116308161</name>
</gene>
<feature type="domain" description="Transglutaminase-like" evidence="5">
    <location>
        <begin position="358"/>
        <end position="450"/>
    </location>
</feature>
<protein>
    <submittedName>
        <fullName evidence="7">Protein-glutamine gamma-glutamyltransferase K-like</fullName>
    </submittedName>
</protein>
<keyword evidence="6" id="KW-1185">Reference proteome</keyword>
<dbReference type="Gene3D" id="3.90.260.10">
    <property type="entry name" value="Transglutaminase-like"/>
    <property type="match status" value="1"/>
</dbReference>
<dbReference type="SUPFAM" id="SSF49309">
    <property type="entry name" value="Transglutaminase, two C-terminal domains"/>
    <property type="match status" value="2"/>
</dbReference>
<evidence type="ECO:0000256" key="2">
    <source>
        <dbReference type="PIRSR" id="PIRSR000459-1"/>
    </source>
</evidence>
<organism evidence="6 7">
    <name type="scientific">Actinia tenebrosa</name>
    <name type="common">Australian red waratah sea anemone</name>
    <dbReference type="NCBI Taxonomy" id="6105"/>
    <lineage>
        <taxon>Eukaryota</taxon>
        <taxon>Metazoa</taxon>
        <taxon>Cnidaria</taxon>
        <taxon>Anthozoa</taxon>
        <taxon>Hexacorallia</taxon>
        <taxon>Actiniaria</taxon>
        <taxon>Actiniidae</taxon>
        <taxon>Actinia</taxon>
    </lineage>
</organism>
<feature type="binding site" evidence="3">
    <location>
        <position position="487"/>
    </location>
    <ligand>
        <name>Ca(2+)</name>
        <dbReference type="ChEBI" id="CHEBI:29108"/>
    </ligand>
</feature>
<feature type="region of interest" description="Disordered" evidence="4">
    <location>
        <begin position="1"/>
        <end position="69"/>
    </location>
</feature>
<dbReference type="RefSeq" id="XP_031574410.1">
    <property type="nucleotide sequence ID" value="XM_031718550.1"/>
</dbReference>
<name>A0A6P8JCY6_ACTTE</name>
<dbReference type="SMART" id="SM00460">
    <property type="entry name" value="TGc"/>
    <property type="match status" value="1"/>
</dbReference>
<feature type="active site" evidence="2">
    <location>
        <position position="424"/>
    </location>
</feature>
<dbReference type="Pfam" id="PF00868">
    <property type="entry name" value="Transglut_N"/>
    <property type="match status" value="1"/>
</dbReference>
<feature type="binding site" evidence="3">
    <location>
        <position position="536"/>
    </location>
    <ligand>
        <name>Ca(2+)</name>
        <dbReference type="ChEBI" id="CHEBI:29108"/>
    </ligand>
</feature>
<feature type="binding site" evidence="3">
    <location>
        <position position="489"/>
    </location>
    <ligand>
        <name>Ca(2+)</name>
        <dbReference type="ChEBI" id="CHEBI:29108"/>
    </ligand>
</feature>
<dbReference type="Gene3D" id="2.60.40.10">
    <property type="entry name" value="Immunoglobulins"/>
    <property type="match status" value="3"/>
</dbReference>
<dbReference type="AlphaFoldDB" id="A0A6P8JCY6"/>
<dbReference type="InterPro" id="IPR002931">
    <property type="entry name" value="Transglutaminase-like"/>
</dbReference>
<reference evidence="7" key="1">
    <citation type="submission" date="2025-08" db="UniProtKB">
        <authorList>
            <consortium name="RefSeq"/>
        </authorList>
    </citation>
    <scope>IDENTIFICATION</scope>
    <source>
        <tissue evidence="7">Tentacle</tissue>
    </source>
</reference>